<gene>
    <name evidence="2" type="ORF">H6P81_017482</name>
</gene>
<evidence type="ECO:0000313" key="3">
    <source>
        <dbReference type="Proteomes" id="UP000825729"/>
    </source>
</evidence>
<dbReference type="AlphaFoldDB" id="A0AAV7DZ33"/>
<protein>
    <recommendedName>
        <fullName evidence="4">NTF2 domain-containing protein</fullName>
    </recommendedName>
</protein>
<feature type="compositionally biased region" description="Basic residues" evidence="1">
    <location>
        <begin position="285"/>
        <end position="296"/>
    </location>
</feature>
<feature type="compositionally biased region" description="Basic and acidic residues" evidence="1">
    <location>
        <begin position="226"/>
        <end position="248"/>
    </location>
</feature>
<feature type="compositionally biased region" description="Polar residues" evidence="1">
    <location>
        <begin position="297"/>
        <end position="307"/>
    </location>
</feature>
<evidence type="ECO:0000313" key="2">
    <source>
        <dbReference type="EMBL" id="KAG9441628.1"/>
    </source>
</evidence>
<name>A0AAV7DZ33_ARIFI</name>
<keyword evidence="3" id="KW-1185">Reference proteome</keyword>
<organism evidence="2 3">
    <name type="scientific">Aristolochia fimbriata</name>
    <name type="common">White veined hardy Dutchman's pipe vine</name>
    <dbReference type="NCBI Taxonomy" id="158543"/>
    <lineage>
        <taxon>Eukaryota</taxon>
        <taxon>Viridiplantae</taxon>
        <taxon>Streptophyta</taxon>
        <taxon>Embryophyta</taxon>
        <taxon>Tracheophyta</taxon>
        <taxon>Spermatophyta</taxon>
        <taxon>Magnoliopsida</taxon>
        <taxon>Magnoliidae</taxon>
        <taxon>Piperales</taxon>
        <taxon>Aristolochiaceae</taxon>
        <taxon>Aristolochia</taxon>
    </lineage>
</organism>
<proteinExistence type="predicted"/>
<feature type="region of interest" description="Disordered" evidence="1">
    <location>
        <begin position="267"/>
        <end position="315"/>
    </location>
</feature>
<feature type="region of interest" description="Disordered" evidence="1">
    <location>
        <begin position="138"/>
        <end position="157"/>
    </location>
</feature>
<dbReference type="Proteomes" id="UP000825729">
    <property type="component" value="Unassembled WGS sequence"/>
</dbReference>
<evidence type="ECO:0008006" key="4">
    <source>
        <dbReference type="Google" id="ProtNLM"/>
    </source>
</evidence>
<reference evidence="2 3" key="1">
    <citation type="submission" date="2021-07" db="EMBL/GenBank/DDBJ databases">
        <title>The Aristolochia fimbriata genome: insights into angiosperm evolution, floral development and chemical biosynthesis.</title>
        <authorList>
            <person name="Jiao Y."/>
        </authorList>
    </citation>
    <scope>NUCLEOTIDE SEQUENCE [LARGE SCALE GENOMIC DNA]</scope>
    <source>
        <strain evidence="2">IBCAS-2021</strain>
        <tissue evidence="2">Leaf</tissue>
    </source>
</reference>
<feature type="compositionally biased region" description="Acidic residues" evidence="1">
    <location>
        <begin position="208"/>
        <end position="221"/>
    </location>
</feature>
<accession>A0AAV7DZ33</accession>
<comment type="caution">
    <text evidence="2">The sequence shown here is derived from an EMBL/GenBank/DDBJ whole genome shotgun (WGS) entry which is preliminary data.</text>
</comment>
<dbReference type="EMBL" id="JAINDJ010000007">
    <property type="protein sequence ID" value="KAG9441628.1"/>
    <property type="molecule type" value="Genomic_DNA"/>
</dbReference>
<feature type="region of interest" description="Disordered" evidence="1">
    <location>
        <begin position="179"/>
        <end position="255"/>
    </location>
</feature>
<evidence type="ECO:0000256" key="1">
    <source>
        <dbReference type="SAM" id="MobiDB-lite"/>
    </source>
</evidence>
<sequence length="439" mass="50525">MASELHPLDNSTTDPPNIISAQNHAETFVSRHHYSETMKLLREGGYVPLGRDRPVFKSEDIDIEKVNGRFVTDNVEDGNLLVIVWGTIILPGTSLKKIFFQCFFVEILQDNDYLVRNVEHEFFFNIDHARPPYPDIPGRTHLTKPSERITNPFVLPRSPDLSERSELLANPSVLRPKWPRLREQSELNTNQVKPADGPHLKELPELPITDDDEEEIEDDDIFSPSEVRKKLESRHVPADDRGKEKEDEVLSSSVIKKKMESLRQMGITPAGRPKYKQAAEDTPKHNARAGTPKKHTSTTQPAISGSNQRRRNAKSTIGASSLKDIQGYHPAIFDPVILELEQQNWLHHEMDHRRCTIYKLPDIMLEGEEDNNVFLPTYLPVSARYPEIADHIFDGMRRDHYFFHVSSLLSRNKNRRLEDYILEMKRGVSRFIVSKMKTT</sequence>